<dbReference type="AlphaFoldDB" id="A0A4R3Z680"/>
<dbReference type="RefSeq" id="WP_165973126.1">
    <property type="nucleotide sequence ID" value="NZ_CAUWFI010000035.1"/>
</dbReference>
<evidence type="ECO:0000313" key="1">
    <source>
        <dbReference type="EMBL" id="TCW00959.1"/>
    </source>
</evidence>
<dbReference type="GeneID" id="98916966"/>
<gene>
    <name evidence="1" type="ORF">EDD60_10552</name>
</gene>
<accession>A0A4R3Z680</accession>
<sequence length="58" mass="6605">MNIADVIVLCFLGICLVLAIRGSSRKCHDCTHCHKICGGKKNGEEFRKFIEDQRNRIN</sequence>
<evidence type="ECO:0000313" key="2">
    <source>
        <dbReference type="Proteomes" id="UP000295515"/>
    </source>
</evidence>
<organism evidence="1 2">
    <name type="scientific">Longibaculum muris</name>
    <dbReference type="NCBI Taxonomy" id="1796628"/>
    <lineage>
        <taxon>Bacteria</taxon>
        <taxon>Bacillati</taxon>
        <taxon>Bacillota</taxon>
        <taxon>Erysipelotrichia</taxon>
        <taxon>Erysipelotrichales</taxon>
        <taxon>Coprobacillaceae</taxon>
        <taxon>Longibaculum</taxon>
    </lineage>
</organism>
<keyword evidence="2" id="KW-1185">Reference proteome</keyword>
<reference evidence="1 2" key="1">
    <citation type="submission" date="2019-03" db="EMBL/GenBank/DDBJ databases">
        <title>Genomic Encyclopedia of Type Strains, Phase IV (KMG-IV): sequencing the most valuable type-strain genomes for metagenomic binning, comparative biology and taxonomic classification.</title>
        <authorList>
            <person name="Goeker M."/>
        </authorList>
    </citation>
    <scope>NUCLEOTIDE SEQUENCE [LARGE SCALE GENOMIC DNA]</scope>
    <source>
        <strain evidence="1 2">DSM 29487</strain>
    </source>
</reference>
<name>A0A4R3Z680_9FIRM</name>
<proteinExistence type="predicted"/>
<dbReference type="Proteomes" id="UP000295515">
    <property type="component" value="Unassembled WGS sequence"/>
</dbReference>
<dbReference type="EMBL" id="SMCQ01000005">
    <property type="protein sequence ID" value="TCW00959.1"/>
    <property type="molecule type" value="Genomic_DNA"/>
</dbReference>
<protein>
    <submittedName>
        <fullName evidence="1">Uncharacterized protein</fullName>
    </submittedName>
</protein>
<comment type="caution">
    <text evidence="1">The sequence shown here is derived from an EMBL/GenBank/DDBJ whole genome shotgun (WGS) entry which is preliminary data.</text>
</comment>